<dbReference type="Pfam" id="PF00313">
    <property type="entry name" value="CSD"/>
    <property type="match status" value="1"/>
</dbReference>
<dbReference type="EMBL" id="CP024985">
    <property type="protein sequence ID" value="ATZ29445.1"/>
    <property type="molecule type" value="Genomic_DNA"/>
</dbReference>
<dbReference type="InterPro" id="IPR012340">
    <property type="entry name" value="NA-bd_OB-fold"/>
</dbReference>
<dbReference type="GeneID" id="300273199"/>
<reference evidence="3 5" key="1">
    <citation type="submission" date="2017-11" db="EMBL/GenBank/DDBJ databases">
        <title>Complete genome sequence of Streptomyces lavendulae subsp. lavendulae CCM 3239 (formerly 'Streptomyces aureofaciens CCM 3239'), the producer of the angucycline-type antibiotic auricin.</title>
        <authorList>
            <person name="Busche T."/>
            <person name="Novakova R."/>
            <person name="Al'Dilaimi A."/>
            <person name="Homerova D."/>
            <person name="Feckova L."/>
            <person name="Rezuchova B."/>
            <person name="Mingyar E."/>
            <person name="Csolleiova D."/>
            <person name="Bekeova C."/>
            <person name="Winkler A."/>
            <person name="Sevcikova B."/>
            <person name="Kalinowski J."/>
            <person name="Kormanec J."/>
            <person name="Ruckert C."/>
        </authorList>
    </citation>
    <scope>NUCLEOTIDE SEQUENCE [LARGE SCALE GENOMIC DNA]</scope>
    <source>
        <strain evidence="3 5">CCM 3239</strain>
    </source>
</reference>
<feature type="region of interest" description="Disordered" evidence="1">
    <location>
        <begin position="59"/>
        <end position="88"/>
    </location>
</feature>
<protein>
    <submittedName>
        <fullName evidence="3">Cold shock protein ScoF</fullName>
    </submittedName>
</protein>
<gene>
    <name evidence="3" type="primary">scoF1</name>
    <name evidence="4" type="synonym">scoF10</name>
    <name evidence="3" type="ORF">SLAV_00980</name>
    <name evidence="4" type="ORF">SLAV_38410</name>
</gene>
<dbReference type="OrthoDB" id="4291031at2"/>
<sequence length="88" mass="9504">MSPCGVVKWFDPDRGTGLISQDGTGPDIRAEARAIHGKGPCLRPGDRVLFDLTHDSAGLRADNIHRPEDALSQDGPGQQTDRRGNSRL</sequence>
<name>A0A2K8P5Z2_STRLA</name>
<dbReference type="SUPFAM" id="SSF50249">
    <property type="entry name" value="Nucleic acid-binding proteins"/>
    <property type="match status" value="1"/>
</dbReference>
<dbReference type="KEGG" id="slx:SLAV_00980"/>
<dbReference type="InterPro" id="IPR002059">
    <property type="entry name" value="CSP_DNA-bd"/>
</dbReference>
<dbReference type="Proteomes" id="UP000231791">
    <property type="component" value="Chromosome"/>
</dbReference>
<proteinExistence type="predicted"/>
<dbReference type="GO" id="GO:0003676">
    <property type="term" value="F:nucleic acid binding"/>
    <property type="evidence" value="ECO:0007669"/>
    <property type="project" value="InterPro"/>
</dbReference>
<dbReference type="AlphaFoldDB" id="A0A2K8P5Z2"/>
<dbReference type="RefSeq" id="WP_078950757.1">
    <property type="nucleotide sequence ID" value="NZ_BSRP01000053.1"/>
</dbReference>
<evidence type="ECO:0000313" key="5">
    <source>
        <dbReference type="Proteomes" id="UP000231791"/>
    </source>
</evidence>
<evidence type="ECO:0000313" key="3">
    <source>
        <dbReference type="EMBL" id="ATZ22126.1"/>
    </source>
</evidence>
<feature type="domain" description="CSD" evidence="2">
    <location>
        <begin position="2"/>
        <end position="66"/>
    </location>
</feature>
<evidence type="ECO:0000256" key="1">
    <source>
        <dbReference type="SAM" id="MobiDB-lite"/>
    </source>
</evidence>
<dbReference type="KEGG" id="slx:SLAV_38410"/>
<dbReference type="Gene3D" id="2.40.50.140">
    <property type="entry name" value="Nucleic acid-binding proteins"/>
    <property type="match status" value="1"/>
</dbReference>
<organism evidence="3 5">
    <name type="scientific">Streptomyces lavendulae subsp. lavendulae</name>
    <dbReference type="NCBI Taxonomy" id="58340"/>
    <lineage>
        <taxon>Bacteria</taxon>
        <taxon>Bacillati</taxon>
        <taxon>Actinomycetota</taxon>
        <taxon>Actinomycetes</taxon>
        <taxon>Kitasatosporales</taxon>
        <taxon>Streptomycetaceae</taxon>
        <taxon>Streptomyces</taxon>
    </lineage>
</organism>
<keyword evidence="5" id="KW-1185">Reference proteome</keyword>
<evidence type="ECO:0000259" key="2">
    <source>
        <dbReference type="PROSITE" id="PS51857"/>
    </source>
</evidence>
<evidence type="ECO:0000313" key="4">
    <source>
        <dbReference type="EMBL" id="ATZ29445.1"/>
    </source>
</evidence>
<accession>A0A2K8P5Z2</accession>
<dbReference type="EMBL" id="CP024985">
    <property type="protein sequence ID" value="ATZ22126.1"/>
    <property type="molecule type" value="Genomic_DNA"/>
</dbReference>
<dbReference type="PROSITE" id="PS51857">
    <property type="entry name" value="CSD_2"/>
    <property type="match status" value="1"/>
</dbReference>